<evidence type="ECO:0000313" key="3">
    <source>
        <dbReference type="EMBL" id="MEB4592537.1"/>
    </source>
</evidence>
<evidence type="ECO:0000313" key="4">
    <source>
        <dbReference type="Proteomes" id="UP001308005"/>
    </source>
</evidence>
<dbReference type="GO" id="GO:0016301">
    <property type="term" value="F:kinase activity"/>
    <property type="evidence" value="ECO:0007669"/>
    <property type="project" value="UniProtKB-KW"/>
</dbReference>
<evidence type="ECO:0000256" key="2">
    <source>
        <dbReference type="PIRNR" id="PIRNR006221"/>
    </source>
</evidence>
<keyword evidence="2 3" id="KW-0418">Kinase</keyword>
<dbReference type="PIRSF" id="PIRSF006221">
    <property type="entry name" value="Ketosamine-3-kinase"/>
    <property type="match status" value="1"/>
</dbReference>
<keyword evidence="4" id="KW-1185">Reference proteome</keyword>
<dbReference type="InterPro" id="IPR016477">
    <property type="entry name" value="Fructo-/Ketosamine-3-kinase"/>
</dbReference>
<comment type="caution">
    <text evidence="3">The sequence shown here is derived from an EMBL/GenBank/DDBJ whole genome shotgun (WGS) entry which is preliminary data.</text>
</comment>
<dbReference type="InterPro" id="IPR011009">
    <property type="entry name" value="Kinase-like_dom_sf"/>
</dbReference>
<name>A0ABU6D2E9_9GAMM</name>
<sequence length="297" mass="33468">MNGYPKQTSNLIETVLQRHVGNSAYLRALQPTSGGCINEACTAELADGSRWFIKLNQAGKLEMFAAEADGLHAIRATNTLYAPEPLGYGVVANNAYLILEHLDLRSSGDPHQAGEQLATMHRHTAEHFGRFRDNTIGATHQPNRQCNDWVEFWRQERLGFQLGLARRNGYPGRAYEQGLRLQERLAVFFTHYRPPASLLHGDLWSGNLAYTPDGRPVIFDPAVYYGDREADLAMTELFGGFGERFYSAYQASWPLDQGYAVRKTLYNLYHILNHFNLFGGSYGMQAARMTEQLLAET</sequence>
<organism evidence="3 4">
    <name type="scientific">Candidatus Thiothrix phosphatis</name>
    <dbReference type="NCBI Taxonomy" id="3112415"/>
    <lineage>
        <taxon>Bacteria</taxon>
        <taxon>Pseudomonadati</taxon>
        <taxon>Pseudomonadota</taxon>
        <taxon>Gammaproteobacteria</taxon>
        <taxon>Thiotrichales</taxon>
        <taxon>Thiotrichaceae</taxon>
        <taxon>Thiothrix</taxon>
    </lineage>
</organism>
<dbReference type="EMBL" id="JAYMYJ010000137">
    <property type="protein sequence ID" value="MEB4592537.1"/>
    <property type="molecule type" value="Genomic_DNA"/>
</dbReference>
<dbReference type="Gene3D" id="3.90.1200.10">
    <property type="match status" value="1"/>
</dbReference>
<accession>A0ABU6D2E9</accession>
<dbReference type="PANTHER" id="PTHR12149:SF8">
    <property type="entry name" value="PROTEIN-RIBULOSAMINE 3-KINASE"/>
    <property type="match status" value="1"/>
</dbReference>
<dbReference type="Proteomes" id="UP001308005">
    <property type="component" value="Unassembled WGS sequence"/>
</dbReference>
<proteinExistence type="inferred from homology"/>
<dbReference type="Gene3D" id="3.30.200.20">
    <property type="entry name" value="Phosphorylase Kinase, domain 1"/>
    <property type="match status" value="1"/>
</dbReference>
<dbReference type="RefSeq" id="WP_324696880.1">
    <property type="nucleotide sequence ID" value="NZ_JAYMYJ010000137.1"/>
</dbReference>
<protein>
    <submittedName>
        <fullName evidence="3">Fructosamine kinase family protein</fullName>
    </submittedName>
</protein>
<evidence type="ECO:0000256" key="1">
    <source>
        <dbReference type="ARBA" id="ARBA00009460"/>
    </source>
</evidence>
<keyword evidence="2" id="KW-0808">Transferase</keyword>
<comment type="similarity">
    <text evidence="1 2">Belongs to the fructosamine kinase family.</text>
</comment>
<dbReference type="Pfam" id="PF03881">
    <property type="entry name" value="Fructosamin_kin"/>
    <property type="match status" value="1"/>
</dbReference>
<reference evidence="4" key="1">
    <citation type="submission" date="2023-07" db="EMBL/GenBank/DDBJ databases">
        <title>The carbon used by Thiothrix.</title>
        <authorList>
            <person name="Chen L."/>
        </authorList>
    </citation>
    <scope>NUCLEOTIDE SEQUENCE [LARGE SCALE GENOMIC DNA]</scope>
</reference>
<gene>
    <name evidence="3" type="ORF">VSS37_16245</name>
</gene>
<dbReference type="SUPFAM" id="SSF56112">
    <property type="entry name" value="Protein kinase-like (PK-like)"/>
    <property type="match status" value="1"/>
</dbReference>
<dbReference type="PANTHER" id="PTHR12149">
    <property type="entry name" value="FRUCTOSAMINE 3 KINASE-RELATED PROTEIN"/>
    <property type="match status" value="1"/>
</dbReference>